<comment type="caution">
    <text evidence="1">The sequence shown here is derived from an EMBL/GenBank/DDBJ whole genome shotgun (WGS) entry which is preliminary data.</text>
</comment>
<accession>A0ACC2WG19</accession>
<sequence length="399" mass="44259">MSFLVAHLTYQFLPPILGGILANAIDRVVGANAAPSRTAKKRSGAKGSDIKAFLAKLGLDWRSGPQGSEGWRRNRRIAHGLVIVAYLLYLTVRTIQTHFVSPSTLYDLLQVSPSIDETGLKSAWRSMSRKYHPDKLGAGGAQGEVWVAMREGYEVLMEPNARMAYDRFGPKSISWSQATTARDYAVRGLQDMATWYGITIAVQIMLAYCRPEMTPGKWLRFYLLALLATVELSLLLSPVSSLVYQITTRISSSLLPFQWIAFLREQWIVGSLAITQLYPLLYGSAVTPTSGADDQIKAVIGIDAKDAEGMKAAMQRMSMLAQEMEVGNVVTFDKRKRLLTREKGGFGGGKASEDKKRETEGDKLVKLLKKEMENHEIQVRLAHSPIGAPLWSKVHDVQL</sequence>
<reference evidence="1" key="1">
    <citation type="submission" date="2023-04" db="EMBL/GenBank/DDBJ databases">
        <title>Draft Genome sequencing of Naganishia species isolated from polar environments using Oxford Nanopore Technology.</title>
        <authorList>
            <person name="Leo P."/>
            <person name="Venkateswaran K."/>
        </authorList>
    </citation>
    <scope>NUCLEOTIDE SEQUENCE</scope>
    <source>
        <strain evidence="1">MNA-CCFEE 5262</strain>
    </source>
</reference>
<keyword evidence="2" id="KW-1185">Reference proteome</keyword>
<protein>
    <submittedName>
        <fullName evidence="1">Uncharacterized protein</fullName>
    </submittedName>
</protein>
<proteinExistence type="predicted"/>
<evidence type="ECO:0000313" key="2">
    <source>
        <dbReference type="Proteomes" id="UP001230649"/>
    </source>
</evidence>
<dbReference type="EMBL" id="JASBWS010000024">
    <property type="protein sequence ID" value="KAJ9110361.1"/>
    <property type="molecule type" value="Genomic_DNA"/>
</dbReference>
<name>A0ACC2WG19_9TREE</name>
<gene>
    <name evidence="1" type="ORF">QFC20_002958</name>
</gene>
<organism evidence="1 2">
    <name type="scientific">Naganishia adeliensis</name>
    <dbReference type="NCBI Taxonomy" id="92952"/>
    <lineage>
        <taxon>Eukaryota</taxon>
        <taxon>Fungi</taxon>
        <taxon>Dikarya</taxon>
        <taxon>Basidiomycota</taxon>
        <taxon>Agaricomycotina</taxon>
        <taxon>Tremellomycetes</taxon>
        <taxon>Filobasidiales</taxon>
        <taxon>Filobasidiaceae</taxon>
        <taxon>Naganishia</taxon>
    </lineage>
</organism>
<dbReference type="Proteomes" id="UP001230649">
    <property type="component" value="Unassembled WGS sequence"/>
</dbReference>
<evidence type="ECO:0000313" key="1">
    <source>
        <dbReference type="EMBL" id="KAJ9110361.1"/>
    </source>
</evidence>